<gene>
    <name evidence="2" type="ORF">B0I29_101200</name>
</gene>
<protein>
    <submittedName>
        <fullName evidence="2">Uncharacterized protein</fullName>
    </submittedName>
</protein>
<feature type="region of interest" description="Disordered" evidence="1">
    <location>
        <begin position="72"/>
        <end position="100"/>
    </location>
</feature>
<evidence type="ECO:0000313" key="2">
    <source>
        <dbReference type="EMBL" id="RAK43070.1"/>
    </source>
</evidence>
<dbReference type="AlphaFoldDB" id="A0A327ZKZ2"/>
<proteinExistence type="predicted"/>
<name>A0A327ZKZ2_9ACTN</name>
<dbReference type="EMBL" id="QLMJ01000001">
    <property type="protein sequence ID" value="RAK43070.1"/>
    <property type="molecule type" value="Genomic_DNA"/>
</dbReference>
<accession>A0A327ZKZ2</accession>
<evidence type="ECO:0000313" key="3">
    <source>
        <dbReference type="Proteomes" id="UP000249341"/>
    </source>
</evidence>
<reference evidence="2 3" key="1">
    <citation type="submission" date="2018-06" db="EMBL/GenBank/DDBJ databases">
        <title>Genomic Encyclopedia of Type Strains, Phase III (KMG-III): the genomes of soil and plant-associated and newly described type strains.</title>
        <authorList>
            <person name="Whitman W."/>
        </authorList>
    </citation>
    <scope>NUCLEOTIDE SEQUENCE [LARGE SCALE GENOMIC DNA]</scope>
    <source>
        <strain evidence="2 3">CGMCC 4.7090</strain>
    </source>
</reference>
<organism evidence="2 3">
    <name type="scientific">Actinoplanes lutulentus</name>
    <dbReference type="NCBI Taxonomy" id="1287878"/>
    <lineage>
        <taxon>Bacteria</taxon>
        <taxon>Bacillati</taxon>
        <taxon>Actinomycetota</taxon>
        <taxon>Actinomycetes</taxon>
        <taxon>Micromonosporales</taxon>
        <taxon>Micromonosporaceae</taxon>
        <taxon>Actinoplanes</taxon>
    </lineage>
</organism>
<evidence type="ECO:0000256" key="1">
    <source>
        <dbReference type="SAM" id="MobiDB-lite"/>
    </source>
</evidence>
<comment type="caution">
    <text evidence="2">The sequence shown here is derived from an EMBL/GenBank/DDBJ whole genome shotgun (WGS) entry which is preliminary data.</text>
</comment>
<feature type="region of interest" description="Disordered" evidence="1">
    <location>
        <begin position="1"/>
        <end position="26"/>
    </location>
</feature>
<dbReference type="Proteomes" id="UP000249341">
    <property type="component" value="Unassembled WGS sequence"/>
</dbReference>
<sequence length="358" mass="37934">MSASGAGRTENRHAHRPHPPKAAPAVAETRYPSVFPWLAYGSRRRTVAGARYGLGFRCLSYGSRAGPPFGTNLVRFRRPGNHNLTRSRGKPPARLPACPPARLPACPPADLVRFRRPGNHKLTRSRGRPAAPPARLPARLPDCPAAVLVRFRRPGNHKLTRSRGRPTAPPAHLPTCESCAVSPQRQPQAHKIARKADGTTCPPAHVRILCGFAATATATSLDRAEGRRHRLAGWLAGDLVRFRRGGSHKLTRSVWRGRAVRCPGGGGAVFVGRAGRCGAGGGAVFVRRAVLGLREACGVCAGSCGGGLVRRGVIGGGRDHLLRSLGAGSVASPRRALGGSGGLYPPPRCDLKLILRGF</sequence>
<keyword evidence="3" id="KW-1185">Reference proteome</keyword>
<feature type="compositionally biased region" description="Basic residues" evidence="1">
    <location>
        <begin position="75"/>
        <end position="91"/>
    </location>
</feature>